<keyword evidence="11" id="KW-0812">Transmembrane</keyword>
<evidence type="ECO:0000259" key="12">
    <source>
        <dbReference type="Pfam" id="PF00561"/>
    </source>
</evidence>
<keyword evidence="6" id="KW-0963">Cytoplasm</keyword>
<dbReference type="KEGG" id="fsl:EJO69_09010"/>
<keyword evidence="14" id="KW-1185">Reference proteome</keyword>
<comment type="similarity">
    <text evidence="3">Belongs to the peptidase S33 family.</text>
</comment>
<dbReference type="PRINTS" id="PR00793">
    <property type="entry name" value="PROAMNOPTASE"/>
</dbReference>
<evidence type="ECO:0000256" key="11">
    <source>
        <dbReference type="SAM" id="Phobius"/>
    </source>
</evidence>
<dbReference type="SUPFAM" id="SSF53474">
    <property type="entry name" value="alpha/beta-Hydrolases"/>
    <property type="match status" value="1"/>
</dbReference>
<evidence type="ECO:0000256" key="7">
    <source>
        <dbReference type="ARBA" id="ARBA00022670"/>
    </source>
</evidence>
<organism evidence="13 14">
    <name type="scientific">Flaviflexus salsibiostraticola</name>
    <dbReference type="NCBI Taxonomy" id="1282737"/>
    <lineage>
        <taxon>Bacteria</taxon>
        <taxon>Bacillati</taxon>
        <taxon>Actinomycetota</taxon>
        <taxon>Actinomycetes</taxon>
        <taxon>Actinomycetales</taxon>
        <taxon>Actinomycetaceae</taxon>
        <taxon>Flaviflexus</taxon>
    </lineage>
</organism>
<dbReference type="AlphaFoldDB" id="A0A3S8ZAD2"/>
<feature type="transmembrane region" description="Helical" evidence="11">
    <location>
        <begin position="30"/>
        <end position="51"/>
    </location>
</feature>
<dbReference type="EMBL" id="CP034438">
    <property type="protein sequence ID" value="AZN30427.1"/>
    <property type="molecule type" value="Genomic_DNA"/>
</dbReference>
<evidence type="ECO:0000256" key="5">
    <source>
        <dbReference type="ARBA" id="ARBA00022438"/>
    </source>
</evidence>
<dbReference type="Pfam" id="PF00561">
    <property type="entry name" value="Abhydrolase_1"/>
    <property type="match status" value="1"/>
</dbReference>
<dbReference type="GO" id="GO:0006508">
    <property type="term" value="P:proteolysis"/>
    <property type="evidence" value="ECO:0007669"/>
    <property type="project" value="UniProtKB-KW"/>
</dbReference>
<feature type="transmembrane region" description="Helical" evidence="11">
    <location>
        <begin position="115"/>
        <end position="145"/>
    </location>
</feature>
<feature type="region of interest" description="Disordered" evidence="10">
    <location>
        <begin position="1"/>
        <end position="30"/>
    </location>
</feature>
<comment type="catalytic activity">
    <reaction evidence="1">
        <text>Release of N-terminal proline from a peptide.</text>
        <dbReference type="EC" id="3.4.11.5"/>
    </reaction>
</comment>
<dbReference type="InterPro" id="IPR002410">
    <property type="entry name" value="Peptidase_S33"/>
</dbReference>
<evidence type="ECO:0000256" key="2">
    <source>
        <dbReference type="ARBA" id="ARBA00004496"/>
    </source>
</evidence>
<evidence type="ECO:0000256" key="3">
    <source>
        <dbReference type="ARBA" id="ARBA00010088"/>
    </source>
</evidence>
<feature type="transmembrane region" description="Helical" evidence="11">
    <location>
        <begin position="84"/>
        <end position="103"/>
    </location>
</feature>
<keyword evidence="7" id="KW-0645">Protease</keyword>
<keyword evidence="8 13" id="KW-0378">Hydrolase</keyword>
<dbReference type="EC" id="3.4.11.5" evidence="4"/>
<dbReference type="PANTHER" id="PTHR43722">
    <property type="entry name" value="PROLINE IMINOPEPTIDASE"/>
    <property type="match status" value="1"/>
</dbReference>
<dbReference type="OrthoDB" id="9796770at2"/>
<evidence type="ECO:0000313" key="13">
    <source>
        <dbReference type="EMBL" id="AZN30427.1"/>
    </source>
</evidence>
<feature type="domain" description="AB hydrolase-1" evidence="12">
    <location>
        <begin position="231"/>
        <end position="349"/>
    </location>
</feature>
<protein>
    <recommendedName>
        <fullName evidence="4">prolyl aminopeptidase</fullName>
        <ecNumber evidence="4">3.4.11.5</ecNumber>
    </recommendedName>
    <alternativeName>
        <fullName evidence="9">Prolyl aminopeptidase</fullName>
    </alternativeName>
</protein>
<dbReference type="InterPro" id="IPR000073">
    <property type="entry name" value="AB_hydrolase_1"/>
</dbReference>
<dbReference type="PANTHER" id="PTHR43722:SF1">
    <property type="entry name" value="PROLINE IMINOPEPTIDASE"/>
    <property type="match status" value="1"/>
</dbReference>
<evidence type="ECO:0000256" key="10">
    <source>
        <dbReference type="SAM" id="MobiDB-lite"/>
    </source>
</evidence>
<dbReference type="Gene3D" id="3.40.50.1820">
    <property type="entry name" value="alpha/beta hydrolase"/>
    <property type="match status" value="1"/>
</dbReference>
<dbReference type="GO" id="GO:0005737">
    <property type="term" value="C:cytoplasm"/>
    <property type="evidence" value="ECO:0007669"/>
    <property type="project" value="UniProtKB-SubCell"/>
</dbReference>
<gene>
    <name evidence="13" type="ORF">EJO69_09010</name>
</gene>
<proteinExistence type="inferred from homology"/>
<dbReference type="GO" id="GO:0004177">
    <property type="term" value="F:aminopeptidase activity"/>
    <property type="evidence" value="ECO:0007669"/>
    <property type="project" value="UniProtKB-KW"/>
</dbReference>
<evidence type="ECO:0000256" key="4">
    <source>
        <dbReference type="ARBA" id="ARBA00012568"/>
    </source>
</evidence>
<keyword evidence="11" id="KW-0472">Membrane</keyword>
<dbReference type="RefSeq" id="WP_126041152.1">
    <property type="nucleotide sequence ID" value="NZ_CP034438.1"/>
</dbReference>
<keyword evidence="5" id="KW-0031">Aminopeptidase</keyword>
<evidence type="ECO:0000313" key="14">
    <source>
        <dbReference type="Proteomes" id="UP000270021"/>
    </source>
</evidence>
<feature type="transmembrane region" description="Helical" evidence="11">
    <location>
        <begin position="57"/>
        <end position="77"/>
    </location>
</feature>
<evidence type="ECO:0000256" key="8">
    <source>
        <dbReference type="ARBA" id="ARBA00022801"/>
    </source>
</evidence>
<feature type="transmembrane region" description="Helical" evidence="11">
    <location>
        <begin position="165"/>
        <end position="186"/>
    </location>
</feature>
<dbReference type="Proteomes" id="UP000270021">
    <property type="component" value="Chromosome"/>
</dbReference>
<name>A0A3S8ZAD2_9ACTO</name>
<dbReference type="InterPro" id="IPR029058">
    <property type="entry name" value="AB_hydrolase_fold"/>
</dbReference>
<accession>A0A3S8ZAD2</accession>
<evidence type="ECO:0000256" key="6">
    <source>
        <dbReference type="ARBA" id="ARBA00022490"/>
    </source>
</evidence>
<evidence type="ECO:0000256" key="1">
    <source>
        <dbReference type="ARBA" id="ARBA00001585"/>
    </source>
</evidence>
<evidence type="ECO:0000256" key="9">
    <source>
        <dbReference type="ARBA" id="ARBA00029605"/>
    </source>
</evidence>
<keyword evidence="11" id="KW-1133">Transmembrane helix</keyword>
<reference evidence="13 14" key="1">
    <citation type="submission" date="2018-12" db="EMBL/GenBank/DDBJ databases">
        <title>Complete genome sequence of Flaviflexus salsibiostraticola KCTC 33148.</title>
        <authorList>
            <person name="Bae J.-W."/>
        </authorList>
    </citation>
    <scope>NUCLEOTIDE SEQUENCE [LARGE SCALE GENOMIC DNA]</scope>
    <source>
        <strain evidence="13 14">KCTC 33148</strain>
    </source>
</reference>
<comment type="subcellular location">
    <subcellularLocation>
        <location evidence="2">Cytoplasm</location>
    </subcellularLocation>
</comment>
<dbReference type="InterPro" id="IPR005944">
    <property type="entry name" value="Pro_iminopeptidase"/>
</dbReference>
<sequence length="519" mass="56522">MDATEPADSRLGSSRAGESRHSRSPQSPRAGRLALATGLAMAGGAFGGLLLPRGAVTTLQAVLTVIGCLLLGAYAALVARSRWVLLVLPLAFAAAYETARLPITGPTVDGVRLDGIYGLLMFTVGRGIDGLVTLPALLVGAGWGLMASRRWRRFDARPSSTGRVVGTRIILGIGTVAVLALLIGLVRPASTEAITDASGAPMPGSISELTVAQIGGHDQHLMIRGHDRTNPVLLFLEGGPGGSALGRMRRSGEPLEEHFVVVTWDQRGTGKSYAALEPTDTLTVQSMTEDTLEVTDYLRERFGQDRIYLVGSSWGSIIGVRAVQSRPELFHAYVGTGQMVDPFETDALMYEENLDQARRTGDATRVARLEEWGPPPYEDPLGYTEALTGNPEWFDFPHGEDFDPASEYPLCFFAAEYTLIEQLRGMAAMAETFAVLYPQLGHVDFRQDVRRLDVPIYMIQGAHEAEGREVLAREWFDMLDAESKQWIEFDRSGHTPNYDEPGRFTDVMVDVVLAETRGQ</sequence>